<keyword evidence="6 8" id="KW-0408">Iron</keyword>
<dbReference type="Gene3D" id="1.10.630.10">
    <property type="entry name" value="Cytochrome P450"/>
    <property type="match status" value="1"/>
</dbReference>
<dbReference type="PANTHER" id="PTHR24287:SF19">
    <property type="entry name" value="CYTOCHROME P450"/>
    <property type="match status" value="1"/>
</dbReference>
<sequence length="510" mass="58768">MKLPFYGFEFGLTLRLLSAVVLLYICVRGARYCLYVRSRKRRGCEEPPKYPHRDPFLGLDYWFEQRQAAQESRWLPTSKALFARHGKTYEINNLGQRMIHTMDAQNIQSVWATDFKNWGLQPLREGIAEPFFGHGLNTTDGELWKHSRALVRPTFKRTEIANLEFLGRHVDHLLQQLPDDGAMVDLQPLFSRLILDASTEFLFGESMDSLLPDSPQDCLDFIRAFDYCLYGLGRRVRLGQLRFLHRDRKWLESIRIVHNRVDQYIDKAVELAQDPRSVEKTSDRYVLINQMAKQSQDKKALRSEILAVFMPGRDSTGHALSNVFHVLARRPDIYQTLRQEVLGCGDAELSFELLKSMKYLQGILYEGHRTLPTTAQSYRMALNDTQLPVGGGKDGNSPIYIRKGDTVMASMWGLHQDQEIWGEDAAEFRPERWEGLKAIWTFVPFLGGPRTCPAQQMVLTQEAYVLARFARAFERIESADPNPWTEARRIGFQSKYGVKVEYAFGSKIGN</sequence>
<gene>
    <name evidence="9" type="ORF">K491DRAFT_674374</name>
</gene>
<keyword evidence="3 8" id="KW-0349">Heme</keyword>
<dbReference type="InterPro" id="IPR002974">
    <property type="entry name" value="Cyt_P450_E_CYP52_ascomycetes"/>
</dbReference>
<evidence type="ECO:0000313" key="9">
    <source>
        <dbReference type="EMBL" id="KAF2661086.1"/>
    </source>
</evidence>
<keyword evidence="10" id="KW-1185">Reference proteome</keyword>
<evidence type="ECO:0000256" key="2">
    <source>
        <dbReference type="ARBA" id="ARBA00010617"/>
    </source>
</evidence>
<dbReference type="SUPFAM" id="SSF48264">
    <property type="entry name" value="Cytochrome P450"/>
    <property type="match status" value="1"/>
</dbReference>
<evidence type="ECO:0000256" key="7">
    <source>
        <dbReference type="ARBA" id="ARBA00023033"/>
    </source>
</evidence>
<protein>
    <submittedName>
        <fullName evidence="9">Cytochrome P450 monooxygenase</fullName>
    </submittedName>
</protein>
<evidence type="ECO:0000256" key="1">
    <source>
        <dbReference type="ARBA" id="ARBA00001971"/>
    </source>
</evidence>
<dbReference type="Proteomes" id="UP000799324">
    <property type="component" value="Unassembled WGS sequence"/>
</dbReference>
<dbReference type="OrthoDB" id="1470350at2759"/>
<evidence type="ECO:0000313" key="10">
    <source>
        <dbReference type="Proteomes" id="UP000799324"/>
    </source>
</evidence>
<keyword evidence="7 9" id="KW-0503">Monooxygenase</keyword>
<feature type="binding site" description="axial binding residue" evidence="8">
    <location>
        <position position="452"/>
    </location>
    <ligand>
        <name>heme</name>
        <dbReference type="ChEBI" id="CHEBI:30413"/>
    </ligand>
    <ligandPart>
        <name>Fe</name>
        <dbReference type="ChEBI" id="CHEBI:18248"/>
    </ligandPart>
</feature>
<dbReference type="GO" id="GO:0020037">
    <property type="term" value="F:heme binding"/>
    <property type="evidence" value="ECO:0007669"/>
    <property type="project" value="InterPro"/>
</dbReference>
<dbReference type="GO" id="GO:0016712">
    <property type="term" value="F:oxidoreductase activity, acting on paired donors, with incorporation or reduction of molecular oxygen, reduced flavin or flavoprotein as one donor, and incorporation of one atom of oxygen"/>
    <property type="evidence" value="ECO:0007669"/>
    <property type="project" value="InterPro"/>
</dbReference>
<dbReference type="InterPro" id="IPR047146">
    <property type="entry name" value="Cyt_P450_E_CYP52_fungi"/>
</dbReference>
<dbReference type="CDD" id="cd11063">
    <property type="entry name" value="CYP52"/>
    <property type="match status" value="1"/>
</dbReference>
<dbReference type="PRINTS" id="PR01239">
    <property type="entry name" value="EP450IICYP52"/>
</dbReference>
<reference evidence="9" key="1">
    <citation type="journal article" date="2020" name="Stud. Mycol.">
        <title>101 Dothideomycetes genomes: a test case for predicting lifestyles and emergence of pathogens.</title>
        <authorList>
            <person name="Haridas S."/>
            <person name="Albert R."/>
            <person name="Binder M."/>
            <person name="Bloem J."/>
            <person name="Labutti K."/>
            <person name="Salamov A."/>
            <person name="Andreopoulos B."/>
            <person name="Baker S."/>
            <person name="Barry K."/>
            <person name="Bills G."/>
            <person name="Bluhm B."/>
            <person name="Cannon C."/>
            <person name="Castanera R."/>
            <person name="Culley D."/>
            <person name="Daum C."/>
            <person name="Ezra D."/>
            <person name="Gonzalez J."/>
            <person name="Henrissat B."/>
            <person name="Kuo A."/>
            <person name="Liang C."/>
            <person name="Lipzen A."/>
            <person name="Lutzoni F."/>
            <person name="Magnuson J."/>
            <person name="Mondo S."/>
            <person name="Nolan M."/>
            <person name="Ohm R."/>
            <person name="Pangilinan J."/>
            <person name="Park H.-J."/>
            <person name="Ramirez L."/>
            <person name="Alfaro M."/>
            <person name="Sun H."/>
            <person name="Tritt A."/>
            <person name="Yoshinaga Y."/>
            <person name="Zwiers L.-H."/>
            <person name="Turgeon B."/>
            <person name="Goodwin S."/>
            <person name="Spatafora J."/>
            <person name="Crous P."/>
            <person name="Grigoriev I."/>
        </authorList>
    </citation>
    <scope>NUCLEOTIDE SEQUENCE</scope>
    <source>
        <strain evidence="9">CBS 122681</strain>
    </source>
</reference>
<evidence type="ECO:0000256" key="4">
    <source>
        <dbReference type="ARBA" id="ARBA00022723"/>
    </source>
</evidence>
<dbReference type="GO" id="GO:0005506">
    <property type="term" value="F:iron ion binding"/>
    <property type="evidence" value="ECO:0007669"/>
    <property type="project" value="InterPro"/>
</dbReference>
<dbReference type="PANTHER" id="PTHR24287">
    <property type="entry name" value="P450, PUTATIVE (EUROFUNG)-RELATED"/>
    <property type="match status" value="1"/>
</dbReference>
<comment type="similarity">
    <text evidence="2">Belongs to the cytochrome P450 family.</text>
</comment>
<evidence type="ECO:0000256" key="5">
    <source>
        <dbReference type="ARBA" id="ARBA00023002"/>
    </source>
</evidence>
<proteinExistence type="inferred from homology"/>
<dbReference type="InterPro" id="IPR001128">
    <property type="entry name" value="Cyt_P450"/>
</dbReference>
<accession>A0A6A6TNN5</accession>
<keyword evidence="4 8" id="KW-0479">Metal-binding</keyword>
<evidence type="ECO:0000256" key="3">
    <source>
        <dbReference type="ARBA" id="ARBA00022617"/>
    </source>
</evidence>
<dbReference type="InterPro" id="IPR002402">
    <property type="entry name" value="Cyt_P450_E_grp-II"/>
</dbReference>
<dbReference type="EMBL" id="MU004296">
    <property type="protein sequence ID" value="KAF2661086.1"/>
    <property type="molecule type" value="Genomic_DNA"/>
</dbReference>
<dbReference type="InterPro" id="IPR036396">
    <property type="entry name" value="Cyt_P450_sf"/>
</dbReference>
<evidence type="ECO:0000256" key="6">
    <source>
        <dbReference type="ARBA" id="ARBA00023004"/>
    </source>
</evidence>
<name>A0A6A6TNN5_9PLEO</name>
<organism evidence="9 10">
    <name type="scientific">Lophiostoma macrostomum CBS 122681</name>
    <dbReference type="NCBI Taxonomy" id="1314788"/>
    <lineage>
        <taxon>Eukaryota</taxon>
        <taxon>Fungi</taxon>
        <taxon>Dikarya</taxon>
        <taxon>Ascomycota</taxon>
        <taxon>Pezizomycotina</taxon>
        <taxon>Dothideomycetes</taxon>
        <taxon>Pleosporomycetidae</taxon>
        <taxon>Pleosporales</taxon>
        <taxon>Lophiostomataceae</taxon>
        <taxon>Lophiostoma</taxon>
    </lineage>
</organism>
<evidence type="ECO:0000256" key="8">
    <source>
        <dbReference type="PIRSR" id="PIRSR602402-1"/>
    </source>
</evidence>
<comment type="cofactor">
    <cofactor evidence="1 8">
        <name>heme</name>
        <dbReference type="ChEBI" id="CHEBI:30413"/>
    </cofactor>
</comment>
<keyword evidence="5" id="KW-0560">Oxidoreductase</keyword>
<dbReference type="Pfam" id="PF00067">
    <property type="entry name" value="p450"/>
    <property type="match status" value="1"/>
</dbReference>
<dbReference type="AlphaFoldDB" id="A0A6A6TNN5"/>
<dbReference type="PRINTS" id="PR00464">
    <property type="entry name" value="EP450II"/>
</dbReference>